<dbReference type="Proteomes" id="UP000000440">
    <property type="component" value="Chromosome"/>
</dbReference>
<keyword evidence="2" id="KW-1185">Reference proteome</keyword>
<name>Q8DGT7_THEVB</name>
<dbReference type="KEGG" id="tel:tsl2226"/>
<accession>Q8DGT7</accession>
<sequence length="67" mass="7483">MRQQLVPVNSPLRCPPLNGAVNLLKQMGITQKINNFDKVIPNYCLESLPFFIGLATFLPLSPTKGWV</sequence>
<dbReference type="AlphaFoldDB" id="Q8DGT7"/>
<dbReference type="EMBL" id="BA000039">
    <property type="protein sequence ID" value="BAC09778.1"/>
    <property type="molecule type" value="Genomic_DNA"/>
</dbReference>
<evidence type="ECO:0000313" key="1">
    <source>
        <dbReference type="EMBL" id="BAC09778.1"/>
    </source>
</evidence>
<protein>
    <submittedName>
        <fullName evidence="1">Tsl2226 protein</fullName>
    </submittedName>
</protein>
<dbReference type="STRING" id="197221.gene:10748837"/>
<reference evidence="1 2" key="1">
    <citation type="journal article" date="2002" name="DNA Res.">
        <title>Complete genome structure of the thermophilic cyanobacterium Thermosynechococcus elongatus BP-1.</title>
        <authorList>
            <person name="Nakamura Y."/>
            <person name="Kaneko T."/>
            <person name="Sato S."/>
            <person name="Ikeuchi M."/>
            <person name="Katoh H."/>
            <person name="Sasamoto S."/>
            <person name="Watanabe A."/>
            <person name="Iriguchi M."/>
            <person name="Kawashima K."/>
            <person name="Kimura T."/>
            <person name="Kishida Y."/>
            <person name="Kiyokawa C."/>
            <person name="Kohara M."/>
            <person name="Matsumoto M."/>
            <person name="Matsuno A."/>
            <person name="Nakazaki N."/>
            <person name="Shimpo S."/>
            <person name="Sugimoto M."/>
            <person name="Takeuchi C."/>
            <person name="Yamada M."/>
            <person name="Tabata S."/>
        </authorList>
    </citation>
    <scope>NUCLEOTIDE SEQUENCE [LARGE SCALE GENOMIC DNA]</scope>
    <source>
        <strain evidence="2">IAM M-273 / NIES-2133 / BP-1</strain>
    </source>
</reference>
<proteinExistence type="predicted"/>
<gene>
    <name evidence="1" type="ordered locus">tsl2226</name>
</gene>
<dbReference type="EnsemblBacteria" id="BAC09778">
    <property type="protein sequence ID" value="BAC09778"/>
    <property type="gene ID" value="BAC09778"/>
</dbReference>
<organism evidence="1 2">
    <name type="scientific">Thermosynechococcus vestitus (strain NIES-2133 / IAM M-273 / BP-1)</name>
    <dbReference type="NCBI Taxonomy" id="197221"/>
    <lineage>
        <taxon>Bacteria</taxon>
        <taxon>Bacillati</taxon>
        <taxon>Cyanobacteriota</taxon>
        <taxon>Cyanophyceae</taxon>
        <taxon>Acaryochloridales</taxon>
        <taxon>Thermosynechococcaceae</taxon>
        <taxon>Thermosynechococcus</taxon>
    </lineage>
</organism>
<evidence type="ECO:0000313" key="2">
    <source>
        <dbReference type="Proteomes" id="UP000000440"/>
    </source>
</evidence>